<evidence type="ECO:0000256" key="2">
    <source>
        <dbReference type="ARBA" id="ARBA00004141"/>
    </source>
</evidence>
<evidence type="ECO:0000256" key="11">
    <source>
        <dbReference type="SAM" id="MobiDB-lite"/>
    </source>
</evidence>
<dbReference type="EMBL" id="FNXT01001272">
    <property type="protein sequence ID" value="SZX77069.1"/>
    <property type="molecule type" value="Genomic_DNA"/>
</dbReference>
<dbReference type="GO" id="GO:0016020">
    <property type="term" value="C:membrane"/>
    <property type="evidence" value="ECO:0007669"/>
    <property type="project" value="UniProtKB-SubCell"/>
</dbReference>
<keyword evidence="6" id="KW-0378">Hydrolase</keyword>
<gene>
    <name evidence="14" type="ORF">BQ4739_LOCUS17419</name>
</gene>
<keyword evidence="4" id="KW-0645">Protease</keyword>
<accession>A0A383WIT5</accession>
<dbReference type="GO" id="GO:0004222">
    <property type="term" value="F:metalloendopeptidase activity"/>
    <property type="evidence" value="ECO:0007669"/>
    <property type="project" value="InterPro"/>
</dbReference>
<dbReference type="Proteomes" id="UP000256970">
    <property type="component" value="Unassembled WGS sequence"/>
</dbReference>
<dbReference type="CDD" id="cd06163">
    <property type="entry name" value="S2P-M50_PDZ_RseP-like"/>
    <property type="match status" value="1"/>
</dbReference>
<evidence type="ECO:0000256" key="7">
    <source>
        <dbReference type="ARBA" id="ARBA00022833"/>
    </source>
</evidence>
<evidence type="ECO:0000256" key="8">
    <source>
        <dbReference type="ARBA" id="ARBA00022989"/>
    </source>
</evidence>
<dbReference type="GO" id="GO:0006508">
    <property type="term" value="P:proteolysis"/>
    <property type="evidence" value="ECO:0007669"/>
    <property type="project" value="UniProtKB-KW"/>
</dbReference>
<evidence type="ECO:0000256" key="10">
    <source>
        <dbReference type="ARBA" id="ARBA00023136"/>
    </source>
</evidence>
<evidence type="ECO:0000256" key="4">
    <source>
        <dbReference type="ARBA" id="ARBA00022670"/>
    </source>
</evidence>
<evidence type="ECO:0000256" key="9">
    <source>
        <dbReference type="ARBA" id="ARBA00023049"/>
    </source>
</evidence>
<dbReference type="InterPro" id="IPR001478">
    <property type="entry name" value="PDZ"/>
</dbReference>
<comment type="cofactor">
    <cofactor evidence="1">
        <name>Zn(2+)</name>
        <dbReference type="ChEBI" id="CHEBI:29105"/>
    </cofactor>
</comment>
<feature type="domain" description="PDZ" evidence="13">
    <location>
        <begin position="197"/>
        <end position="277"/>
    </location>
</feature>
<dbReference type="PANTHER" id="PTHR42837:SF2">
    <property type="entry name" value="MEMBRANE METALLOPROTEASE ARASP2, CHLOROPLASTIC-RELATED"/>
    <property type="match status" value="1"/>
</dbReference>
<dbReference type="SMART" id="SM00228">
    <property type="entry name" value="PDZ"/>
    <property type="match status" value="1"/>
</dbReference>
<dbReference type="SUPFAM" id="SSF50156">
    <property type="entry name" value="PDZ domain-like"/>
    <property type="match status" value="1"/>
</dbReference>
<dbReference type="AlphaFoldDB" id="A0A383WIT5"/>
<keyword evidence="9" id="KW-0482">Metalloprotease</keyword>
<proteinExistence type="inferred from homology"/>
<feature type="region of interest" description="Disordered" evidence="11">
    <location>
        <begin position="1"/>
        <end position="33"/>
    </location>
</feature>
<name>A0A383WIT5_TETOB</name>
<evidence type="ECO:0000313" key="15">
    <source>
        <dbReference type="Proteomes" id="UP000256970"/>
    </source>
</evidence>
<keyword evidence="7" id="KW-0862">Zinc</keyword>
<dbReference type="InterPro" id="IPR008915">
    <property type="entry name" value="Peptidase_M50"/>
</dbReference>
<organism evidence="14 15">
    <name type="scientific">Tetradesmus obliquus</name>
    <name type="common">Green alga</name>
    <name type="synonym">Acutodesmus obliquus</name>
    <dbReference type="NCBI Taxonomy" id="3088"/>
    <lineage>
        <taxon>Eukaryota</taxon>
        <taxon>Viridiplantae</taxon>
        <taxon>Chlorophyta</taxon>
        <taxon>core chlorophytes</taxon>
        <taxon>Chlorophyceae</taxon>
        <taxon>CS clade</taxon>
        <taxon>Sphaeropleales</taxon>
        <taxon>Scenedesmaceae</taxon>
        <taxon>Tetradesmus</taxon>
    </lineage>
</organism>
<dbReference type="PANTHER" id="PTHR42837">
    <property type="entry name" value="REGULATOR OF SIGMA-E PROTEASE RSEP"/>
    <property type="match status" value="1"/>
</dbReference>
<evidence type="ECO:0000256" key="1">
    <source>
        <dbReference type="ARBA" id="ARBA00001947"/>
    </source>
</evidence>
<reference evidence="14 15" key="1">
    <citation type="submission" date="2016-10" db="EMBL/GenBank/DDBJ databases">
        <authorList>
            <person name="Cai Z."/>
        </authorList>
    </citation>
    <scope>NUCLEOTIDE SEQUENCE [LARGE SCALE GENOMIC DNA]</scope>
</reference>
<sequence>MLVRASAAKPRVVPSTTRQQLLAPAKQPAPTQQHAAEVSQVGPSCRCEASNTRWAMPSWLAGGPGTTLLGIAAAGAAGMLGSGFQADGPASTAQALGVLAAIIAVHEFGHFSAARLQGIHVTQFAIGFGPPLIAFKRGEVEYSLRAIPLGGYVAFPDDDPKSSYAPDDPNLLQNRSVVQRAIVISAGVIANVLFALAILFAQVNIVGKAQSSYLPGVLVPEINAGGVAERAGFMPGDVILRVGDFIVPANPSQVPDVVSTIKAHPNDPLTFQVQRGQEQLQLTATPAAGKDGSGAIGVSLFSHSYIKHTMPQGVGDAVTMTGAEFNRLAGTVLNGLKQILTNFNSMAGQISGPVAIVAAGSEIARTDAAGLYQFCAIVNINLAVVNTLPLPALDGGYLLLLLLEAARGKKLPEGLEQGVMTSGLLLMMVLGVSLAIRDTMNLL</sequence>
<dbReference type="Pfam" id="PF02163">
    <property type="entry name" value="Peptidase_M50"/>
    <property type="match status" value="1"/>
</dbReference>
<evidence type="ECO:0000256" key="6">
    <source>
        <dbReference type="ARBA" id="ARBA00022801"/>
    </source>
</evidence>
<evidence type="ECO:0000259" key="13">
    <source>
        <dbReference type="SMART" id="SM00228"/>
    </source>
</evidence>
<evidence type="ECO:0000256" key="3">
    <source>
        <dbReference type="ARBA" id="ARBA00009989"/>
    </source>
</evidence>
<evidence type="ECO:0000256" key="5">
    <source>
        <dbReference type="ARBA" id="ARBA00022692"/>
    </source>
</evidence>
<evidence type="ECO:0000313" key="14">
    <source>
        <dbReference type="EMBL" id="SZX77069.1"/>
    </source>
</evidence>
<dbReference type="NCBIfam" id="TIGR00054">
    <property type="entry name" value="RIP metalloprotease RseP"/>
    <property type="match status" value="1"/>
</dbReference>
<dbReference type="InterPro" id="IPR036034">
    <property type="entry name" value="PDZ_sf"/>
</dbReference>
<keyword evidence="10 12" id="KW-0472">Membrane</keyword>
<evidence type="ECO:0000256" key="12">
    <source>
        <dbReference type="SAM" id="Phobius"/>
    </source>
</evidence>
<protein>
    <recommendedName>
        <fullName evidence="13">PDZ domain-containing protein</fullName>
    </recommendedName>
</protein>
<dbReference type="STRING" id="3088.A0A383WIT5"/>
<keyword evidence="8 12" id="KW-1133">Transmembrane helix</keyword>
<feature type="transmembrane region" description="Helical" evidence="12">
    <location>
        <begin position="418"/>
        <end position="436"/>
    </location>
</feature>
<keyword evidence="5 12" id="KW-0812">Transmembrane</keyword>
<dbReference type="CDD" id="cd23081">
    <property type="entry name" value="cpPDZ_EcRseP-like"/>
    <property type="match status" value="1"/>
</dbReference>
<keyword evidence="15" id="KW-1185">Reference proteome</keyword>
<comment type="similarity">
    <text evidence="3">Belongs to the peptidase M50A family.</text>
</comment>
<dbReference type="InterPro" id="IPR004387">
    <property type="entry name" value="Pept_M50_Zn"/>
</dbReference>
<dbReference type="Gene3D" id="2.30.42.10">
    <property type="match status" value="1"/>
</dbReference>
<feature type="transmembrane region" description="Helical" evidence="12">
    <location>
        <begin position="181"/>
        <end position="201"/>
    </location>
</feature>
<comment type="subcellular location">
    <subcellularLocation>
        <location evidence="2">Membrane</location>
        <topology evidence="2">Multi-pass membrane protein</topology>
    </subcellularLocation>
</comment>